<evidence type="ECO:0000313" key="2">
    <source>
        <dbReference type="EMBL" id="GLD74607.1"/>
    </source>
</evidence>
<name>A0AAD3NH89_LATJO</name>
<feature type="compositionally biased region" description="Basic and acidic residues" evidence="1">
    <location>
        <begin position="64"/>
        <end position="76"/>
    </location>
</feature>
<gene>
    <name evidence="2" type="ORF">AKAME5_002593800</name>
</gene>
<evidence type="ECO:0000313" key="3">
    <source>
        <dbReference type="Proteomes" id="UP001279410"/>
    </source>
</evidence>
<feature type="region of interest" description="Disordered" evidence="1">
    <location>
        <begin position="1"/>
        <end position="34"/>
    </location>
</feature>
<sequence>MDPPVLQNGTASSHGSLEGWQPPPSLAHHHPERTQAALPPAHRRFLSLSILCFSWSISSPDAASRADRNSEIKTPTREFPVSGPDGCTRERNQSQFVYLRCRRGLVQWSSWAEANRPGERVDSHWSKPPQALIIGGKRRHQAPAGVSGGSTRTHPRPGGRSHTSSTGIMLMGLTGTGMYIIRRGTAQLRIFRQRGTVCPDEEVGLPSPQPMLAPASARFNVTERTVPPRDQRYRQRWPKLKHPSADKLCHSMALAHPSHSLETLFSRRP</sequence>
<proteinExistence type="predicted"/>
<comment type="caution">
    <text evidence="2">The sequence shown here is derived from an EMBL/GenBank/DDBJ whole genome shotgun (WGS) entry which is preliminary data.</text>
</comment>
<accession>A0AAD3NH89</accession>
<organism evidence="2 3">
    <name type="scientific">Lates japonicus</name>
    <name type="common">Japanese lates</name>
    <dbReference type="NCBI Taxonomy" id="270547"/>
    <lineage>
        <taxon>Eukaryota</taxon>
        <taxon>Metazoa</taxon>
        <taxon>Chordata</taxon>
        <taxon>Craniata</taxon>
        <taxon>Vertebrata</taxon>
        <taxon>Euteleostomi</taxon>
        <taxon>Actinopterygii</taxon>
        <taxon>Neopterygii</taxon>
        <taxon>Teleostei</taxon>
        <taxon>Neoteleostei</taxon>
        <taxon>Acanthomorphata</taxon>
        <taxon>Carangaria</taxon>
        <taxon>Carangaria incertae sedis</taxon>
        <taxon>Centropomidae</taxon>
        <taxon>Lates</taxon>
    </lineage>
</organism>
<evidence type="ECO:0000256" key="1">
    <source>
        <dbReference type="SAM" id="MobiDB-lite"/>
    </source>
</evidence>
<protein>
    <submittedName>
        <fullName evidence="2">Heparan sulfate (Glucosamine) 3-O-sulfotransferase 3-like protein</fullName>
    </submittedName>
</protein>
<reference evidence="2" key="1">
    <citation type="submission" date="2022-08" db="EMBL/GenBank/DDBJ databases">
        <title>Genome sequencing of akame (Lates japonicus).</title>
        <authorList>
            <person name="Hashiguchi Y."/>
            <person name="Takahashi H."/>
        </authorList>
    </citation>
    <scope>NUCLEOTIDE SEQUENCE</scope>
    <source>
        <strain evidence="2">Kochi</strain>
    </source>
</reference>
<dbReference type="AlphaFoldDB" id="A0AAD3NH89"/>
<feature type="region of interest" description="Disordered" evidence="1">
    <location>
        <begin position="136"/>
        <end position="166"/>
    </location>
</feature>
<dbReference type="EMBL" id="BRZM01002363">
    <property type="protein sequence ID" value="GLD74607.1"/>
    <property type="molecule type" value="Genomic_DNA"/>
</dbReference>
<dbReference type="Proteomes" id="UP001279410">
    <property type="component" value="Unassembled WGS sequence"/>
</dbReference>
<feature type="region of interest" description="Disordered" evidence="1">
    <location>
        <begin position="61"/>
        <end position="87"/>
    </location>
</feature>
<keyword evidence="3" id="KW-1185">Reference proteome</keyword>